<organism evidence="2 3">
    <name type="scientific">Verticillium longisporum</name>
    <name type="common">Verticillium dahliae var. longisporum</name>
    <dbReference type="NCBI Taxonomy" id="100787"/>
    <lineage>
        <taxon>Eukaryota</taxon>
        <taxon>Fungi</taxon>
        <taxon>Dikarya</taxon>
        <taxon>Ascomycota</taxon>
        <taxon>Pezizomycotina</taxon>
        <taxon>Sordariomycetes</taxon>
        <taxon>Hypocreomycetidae</taxon>
        <taxon>Glomerellales</taxon>
        <taxon>Plectosphaerellaceae</taxon>
        <taxon>Verticillium</taxon>
    </lineage>
</organism>
<proteinExistence type="predicted"/>
<dbReference type="EMBL" id="CVQH01027527">
    <property type="protein sequence ID" value="CRK42444.1"/>
    <property type="molecule type" value="Genomic_DNA"/>
</dbReference>
<protein>
    <submittedName>
        <fullName evidence="2">Uncharacterized protein</fullName>
    </submittedName>
</protein>
<feature type="compositionally biased region" description="Basic and acidic residues" evidence="1">
    <location>
        <begin position="21"/>
        <end position="37"/>
    </location>
</feature>
<evidence type="ECO:0000313" key="2">
    <source>
        <dbReference type="EMBL" id="CRK42444.1"/>
    </source>
</evidence>
<dbReference type="Proteomes" id="UP000044602">
    <property type="component" value="Unassembled WGS sequence"/>
</dbReference>
<accession>A0A0G4N7U8</accession>
<evidence type="ECO:0000313" key="3">
    <source>
        <dbReference type="Proteomes" id="UP000044602"/>
    </source>
</evidence>
<feature type="region of interest" description="Disordered" evidence="1">
    <location>
        <begin position="1"/>
        <end position="37"/>
    </location>
</feature>
<gene>
    <name evidence="2" type="ORF">BN1708_008745</name>
</gene>
<keyword evidence="3" id="KW-1185">Reference proteome</keyword>
<dbReference type="AlphaFoldDB" id="A0A0G4N7U8"/>
<evidence type="ECO:0000256" key="1">
    <source>
        <dbReference type="SAM" id="MobiDB-lite"/>
    </source>
</evidence>
<reference evidence="2 3" key="1">
    <citation type="submission" date="2015-05" db="EMBL/GenBank/DDBJ databases">
        <authorList>
            <person name="Wang D.B."/>
            <person name="Wang M."/>
        </authorList>
    </citation>
    <scope>NUCLEOTIDE SEQUENCE [LARGE SCALE GENOMIC DNA]</scope>
    <source>
        <strain evidence="2">VL1</strain>
    </source>
</reference>
<name>A0A0G4N7U8_VERLO</name>
<sequence length="184" mass="20447">MFRVDVAAGRGSGTKSMSQSKLDHTKFSGPSRGRDHGLTTIATAVPQGRTFRVENSGQRSKVLDGFFLKRTQTKGPREKNLLKLVDAVSAFPHLAPCSGVVSAPVIKGRQLGFWVIMLLGRDGNMLDCVVAADVWLRRLIPRRTTPPASRRRVMKRCLWKDESNEKPRLRTIFWSSMVVGVAQS</sequence>